<dbReference type="EMBL" id="BAAATK010000073">
    <property type="protein sequence ID" value="GAA2459438.1"/>
    <property type="molecule type" value="Genomic_DNA"/>
</dbReference>
<dbReference type="PANTHER" id="PTHR46696:SF1">
    <property type="entry name" value="CYTOCHROME P450 YJIB-RELATED"/>
    <property type="match status" value="1"/>
</dbReference>
<dbReference type="InterPro" id="IPR036396">
    <property type="entry name" value="Cyt_P450_sf"/>
</dbReference>
<gene>
    <name evidence="3" type="ORF">GCM10010421_60980</name>
</gene>
<evidence type="ECO:0000313" key="3">
    <source>
        <dbReference type="EMBL" id="GAA2459438.1"/>
    </source>
</evidence>
<dbReference type="Proteomes" id="UP001500460">
    <property type="component" value="Unassembled WGS sequence"/>
</dbReference>
<dbReference type="InterPro" id="IPR002397">
    <property type="entry name" value="Cyt_P450_B"/>
</dbReference>
<evidence type="ECO:0000256" key="2">
    <source>
        <dbReference type="SAM" id="MobiDB-lite"/>
    </source>
</evidence>
<dbReference type="Gene3D" id="1.10.630.10">
    <property type="entry name" value="Cytochrome P450"/>
    <property type="match status" value="1"/>
</dbReference>
<feature type="compositionally biased region" description="Low complexity" evidence="2">
    <location>
        <begin position="414"/>
        <end position="431"/>
    </location>
</feature>
<evidence type="ECO:0000256" key="1">
    <source>
        <dbReference type="ARBA" id="ARBA00010617"/>
    </source>
</evidence>
<dbReference type="SUPFAM" id="SSF48264">
    <property type="entry name" value="Cytochrome P450"/>
    <property type="match status" value="1"/>
</dbReference>
<dbReference type="RefSeq" id="WP_344609344.1">
    <property type="nucleotide sequence ID" value="NZ_BAAATK010000073.1"/>
</dbReference>
<comment type="similarity">
    <text evidence="1">Belongs to the cytochrome P450 family.</text>
</comment>
<feature type="region of interest" description="Disordered" evidence="2">
    <location>
        <begin position="410"/>
        <end position="435"/>
    </location>
</feature>
<accession>A0ABN3KGM5</accession>
<comment type="caution">
    <text evidence="3">The sequence shown here is derived from an EMBL/GenBank/DDBJ whole genome shotgun (WGS) entry which is preliminary data.</text>
</comment>
<reference evidence="3 4" key="1">
    <citation type="journal article" date="2019" name="Int. J. Syst. Evol. Microbiol.">
        <title>The Global Catalogue of Microorganisms (GCM) 10K type strain sequencing project: providing services to taxonomists for standard genome sequencing and annotation.</title>
        <authorList>
            <consortium name="The Broad Institute Genomics Platform"/>
            <consortium name="The Broad Institute Genome Sequencing Center for Infectious Disease"/>
            <person name="Wu L."/>
            <person name="Ma J."/>
        </authorList>
    </citation>
    <scope>NUCLEOTIDE SEQUENCE [LARGE SCALE GENOMIC DNA]</scope>
    <source>
        <strain evidence="3 4">JCM 6922</strain>
    </source>
</reference>
<sequence length="449" mass="48550">MDPQTVSAPAGGRCPLHDAAFAADPQQVYDRLRAHGPAAPVELAPGVEATLVVGHETALRVLQNSSLFARDARRWKALNEGRISMDSPVLPMMAYRPNCLFTDGAVHLRLRKAVTDSLARLNMTRIRRDVEPIADYLIDRFSERGRADLLNDYAKLLPLLLFNKLFGCPADIGDTLTASMSAIFDGRDALRANEELTACLMELIALKRRQPGDDVTSWLIEHPAGLTDEELKDQLVMLMGAGVEPERNLIGNALLLLLSPSTGARHSMLIEEALDHVLWNQTPIANYATHYPVQDVDLGGVVAEANTPVVISFAGANSDPALAEARQNHSRGAHLAWGAGPHACPAKDPATVIATTAIERVLNALPDMTLAVPEQELQWRPGPFHRALVALPVAFSAAPATRMATALQTRAASATAEQPRPAPAPAASARQEPAKKKGFWSSFLDVFRV</sequence>
<dbReference type="PANTHER" id="PTHR46696">
    <property type="entry name" value="P450, PUTATIVE (EUROFUNG)-RELATED"/>
    <property type="match status" value="1"/>
</dbReference>
<keyword evidence="4" id="KW-1185">Reference proteome</keyword>
<dbReference type="PRINTS" id="PR00359">
    <property type="entry name" value="BP450"/>
</dbReference>
<evidence type="ECO:0000313" key="4">
    <source>
        <dbReference type="Proteomes" id="UP001500460"/>
    </source>
</evidence>
<proteinExistence type="inferred from homology"/>
<protein>
    <submittedName>
        <fullName evidence="3">Cytochrome P450</fullName>
    </submittedName>
</protein>
<organism evidence="3 4">
    <name type="scientific">Streptomyces glaucus</name>
    <dbReference type="NCBI Taxonomy" id="284029"/>
    <lineage>
        <taxon>Bacteria</taxon>
        <taxon>Bacillati</taxon>
        <taxon>Actinomycetota</taxon>
        <taxon>Actinomycetes</taxon>
        <taxon>Kitasatosporales</taxon>
        <taxon>Streptomycetaceae</taxon>
        <taxon>Streptomyces</taxon>
    </lineage>
</organism>
<name>A0ABN3KGM5_9ACTN</name>